<feature type="transmembrane region" description="Helical" evidence="10">
    <location>
        <begin position="180"/>
        <end position="205"/>
    </location>
</feature>
<comment type="caution">
    <text evidence="11">The sequence shown here is derived from an EMBL/GenBank/DDBJ whole genome shotgun (WGS) entry which is preliminary data.</text>
</comment>
<keyword evidence="4 10" id="KW-1003">Cell membrane</keyword>
<dbReference type="GO" id="GO:0005886">
    <property type="term" value="C:plasma membrane"/>
    <property type="evidence" value="ECO:0007669"/>
    <property type="project" value="UniProtKB-SubCell"/>
</dbReference>
<keyword evidence="5 10" id="KW-0812">Transmembrane</keyword>
<dbReference type="PANTHER" id="PTHR30065">
    <property type="entry name" value="FLAGELLAR BIOSYNTHETIC PROTEIN FLIR"/>
    <property type="match status" value="1"/>
</dbReference>
<accession>A0A520XA48</accession>
<feature type="transmembrane region" description="Helical" evidence="10">
    <location>
        <begin position="69"/>
        <end position="92"/>
    </location>
</feature>
<feature type="transmembrane region" description="Helical" evidence="10">
    <location>
        <begin position="98"/>
        <end position="119"/>
    </location>
</feature>
<keyword evidence="11" id="KW-0969">Cilium</keyword>
<comment type="subcellular location">
    <subcellularLocation>
        <location evidence="10">Cell membrane</location>
        <topology evidence="10">Multi-pass membrane protein</topology>
    </subcellularLocation>
    <subcellularLocation>
        <location evidence="10">Bacterial flagellum basal body</location>
    </subcellularLocation>
</comment>
<keyword evidence="8 10" id="KW-0975">Bacterial flagellum</keyword>
<evidence type="ECO:0000256" key="7">
    <source>
        <dbReference type="ARBA" id="ARBA00023136"/>
    </source>
</evidence>
<dbReference type="Proteomes" id="UP000322454">
    <property type="component" value="Unassembled WGS sequence"/>
</dbReference>
<comment type="similarity">
    <text evidence="2 10">Belongs to the FliR/MopE/SpaR family.</text>
</comment>
<dbReference type="EMBL" id="SHMQ01000025">
    <property type="protein sequence ID" value="RZV38036.1"/>
    <property type="molecule type" value="Genomic_DNA"/>
</dbReference>
<proteinExistence type="inferred from homology"/>
<dbReference type="AlphaFoldDB" id="A0A520XA48"/>
<feature type="transmembrane region" description="Helical" evidence="10">
    <location>
        <begin position="38"/>
        <end position="57"/>
    </location>
</feature>
<evidence type="ECO:0000313" key="12">
    <source>
        <dbReference type="Proteomes" id="UP000322454"/>
    </source>
</evidence>
<dbReference type="PRINTS" id="PR00953">
    <property type="entry name" value="TYPE3IMRPROT"/>
</dbReference>
<evidence type="ECO:0000256" key="4">
    <source>
        <dbReference type="ARBA" id="ARBA00022475"/>
    </source>
</evidence>
<dbReference type="InterPro" id="IPR002010">
    <property type="entry name" value="T3SS_IM_R"/>
</dbReference>
<feature type="transmembrane region" description="Helical" evidence="10">
    <location>
        <begin position="131"/>
        <end position="152"/>
    </location>
</feature>
<evidence type="ECO:0000256" key="6">
    <source>
        <dbReference type="ARBA" id="ARBA00022989"/>
    </source>
</evidence>
<evidence type="ECO:0000256" key="9">
    <source>
        <dbReference type="NCBIfam" id="TIGR01400"/>
    </source>
</evidence>
<evidence type="ECO:0000256" key="2">
    <source>
        <dbReference type="ARBA" id="ARBA00009772"/>
    </source>
</evidence>
<organism evidence="11 12">
    <name type="scientific">Candidatus Acidulodesulfobacterium acidiphilum</name>
    <dbReference type="NCBI Taxonomy" id="2597224"/>
    <lineage>
        <taxon>Bacteria</taxon>
        <taxon>Deltaproteobacteria</taxon>
        <taxon>Candidatus Acidulodesulfobacterales</taxon>
        <taxon>Candidatus Acidulodesulfobacterium</taxon>
    </lineage>
</organism>
<evidence type="ECO:0000256" key="1">
    <source>
        <dbReference type="ARBA" id="ARBA00002578"/>
    </source>
</evidence>
<evidence type="ECO:0000313" key="11">
    <source>
        <dbReference type="EMBL" id="RZV38036.1"/>
    </source>
</evidence>
<dbReference type="GO" id="GO:0044780">
    <property type="term" value="P:bacterial-type flagellum assembly"/>
    <property type="evidence" value="ECO:0007669"/>
    <property type="project" value="UniProtKB-UniRule"/>
</dbReference>
<evidence type="ECO:0000256" key="10">
    <source>
        <dbReference type="RuleBase" id="RU362071"/>
    </source>
</evidence>
<protein>
    <recommendedName>
        <fullName evidence="3 9">Flagellar biosynthetic protein FliR</fullName>
    </recommendedName>
</protein>
<gene>
    <name evidence="11" type="primary">fliR</name>
    <name evidence="11" type="ORF">EVJ48_07915</name>
</gene>
<dbReference type="GO" id="GO:0009425">
    <property type="term" value="C:bacterial-type flagellum basal body"/>
    <property type="evidence" value="ECO:0007669"/>
    <property type="project" value="UniProtKB-SubCell"/>
</dbReference>
<keyword evidence="11" id="KW-0282">Flagellum</keyword>
<dbReference type="Pfam" id="PF01311">
    <property type="entry name" value="Bac_export_1"/>
    <property type="match status" value="1"/>
</dbReference>
<keyword evidence="11" id="KW-0966">Cell projection</keyword>
<reference evidence="11 12" key="1">
    <citation type="submission" date="2019-01" db="EMBL/GenBank/DDBJ databases">
        <title>Insights into ecological role of a new deltaproteobacterial order Candidatus Sinidesulfobacterales (Sva0485) by metagenomics and metatranscriptomics.</title>
        <authorList>
            <person name="Tan S."/>
            <person name="Liu J."/>
            <person name="Fang Y."/>
            <person name="Hedlund B."/>
            <person name="Lian Z.-H."/>
            <person name="Huang L.-Y."/>
            <person name="Li J.-T."/>
            <person name="Huang L.-N."/>
            <person name="Li W.-J."/>
            <person name="Jiang H.-C."/>
            <person name="Dong H.-L."/>
            <person name="Shu W.-S."/>
        </authorList>
    </citation>
    <scope>NUCLEOTIDE SEQUENCE [LARGE SCALE GENOMIC DNA]</scope>
    <source>
        <strain evidence="11">AP4</strain>
    </source>
</reference>
<dbReference type="InterPro" id="IPR006303">
    <property type="entry name" value="FliR"/>
</dbReference>
<evidence type="ECO:0000256" key="8">
    <source>
        <dbReference type="ARBA" id="ARBA00023143"/>
    </source>
</evidence>
<comment type="function">
    <text evidence="1 10">Role in flagellar biosynthesis.</text>
</comment>
<keyword evidence="6 10" id="KW-1133">Transmembrane helix</keyword>
<sequence length="264" mass="29574">MPAIIIHQYLLIEFMLIFFRIIAMIIALPFIGSSSVPNWAKIGLAFFMSLIVYPLVVKTQIIPHLTLPELILAVISQALIGIIFGFLVLIIFTGVEVAGQLISTQVGFGMISLINPLISNQQVSLISNLQNYVALIIFIQTSAFFFVIEGIYRSFQTIPLTFVNFSPHIFQYLVLRSNDIFLIGLDLSIPIVLVAIILNVIIALMGRIAPQFNIFAVGFPITIAVGLLMLYVTVPYFTDYVMQSFGGLKTEFNYMINYMAYIKK</sequence>
<name>A0A520XA48_9DELT</name>
<evidence type="ECO:0000256" key="5">
    <source>
        <dbReference type="ARBA" id="ARBA00022692"/>
    </source>
</evidence>
<dbReference type="GO" id="GO:0006605">
    <property type="term" value="P:protein targeting"/>
    <property type="evidence" value="ECO:0007669"/>
    <property type="project" value="UniProtKB-UniRule"/>
</dbReference>
<dbReference type="NCBIfam" id="TIGR01400">
    <property type="entry name" value="fliR"/>
    <property type="match status" value="1"/>
</dbReference>
<keyword evidence="7 10" id="KW-0472">Membrane</keyword>
<dbReference type="PANTHER" id="PTHR30065:SF1">
    <property type="entry name" value="SURFACE PRESENTATION OF ANTIGENS PROTEIN SPAR"/>
    <property type="match status" value="1"/>
</dbReference>
<feature type="transmembrane region" description="Helical" evidence="10">
    <location>
        <begin position="212"/>
        <end position="234"/>
    </location>
</feature>
<evidence type="ECO:0000256" key="3">
    <source>
        <dbReference type="ARBA" id="ARBA00021717"/>
    </source>
</evidence>
<feature type="transmembrane region" description="Helical" evidence="10">
    <location>
        <begin position="9"/>
        <end position="32"/>
    </location>
</feature>